<dbReference type="InterPro" id="IPR029039">
    <property type="entry name" value="Flavoprotein-like_sf"/>
</dbReference>
<protein>
    <recommendedName>
        <fullName evidence="3">Flavodoxin</fullName>
    </recommendedName>
</protein>
<sequence>MQDWVARMQGCGAKMVGEGLIIQNMPDEDGLEACRALGKELSNA</sequence>
<name>A0A4R1Q8F7_9FIRM</name>
<dbReference type="Gene3D" id="3.40.50.360">
    <property type="match status" value="1"/>
</dbReference>
<accession>A0A4R1Q8F7</accession>
<reference evidence="1 2" key="1">
    <citation type="submission" date="2019-03" db="EMBL/GenBank/DDBJ databases">
        <title>Genomic Encyclopedia of Type Strains, Phase IV (KMG-IV): sequencing the most valuable type-strain genomes for metagenomic binning, comparative biology and taxonomic classification.</title>
        <authorList>
            <person name="Goeker M."/>
        </authorList>
    </citation>
    <scope>NUCLEOTIDE SEQUENCE [LARGE SCALE GENOMIC DNA]</scope>
    <source>
        <strain evidence="1 2">DSM 15969</strain>
    </source>
</reference>
<evidence type="ECO:0000313" key="1">
    <source>
        <dbReference type="EMBL" id="TCL37843.1"/>
    </source>
</evidence>
<evidence type="ECO:0000313" key="2">
    <source>
        <dbReference type="Proteomes" id="UP000295063"/>
    </source>
</evidence>
<comment type="caution">
    <text evidence="1">The sequence shown here is derived from an EMBL/GenBank/DDBJ whole genome shotgun (WGS) entry which is preliminary data.</text>
</comment>
<proteinExistence type="predicted"/>
<evidence type="ECO:0008006" key="3">
    <source>
        <dbReference type="Google" id="ProtNLM"/>
    </source>
</evidence>
<dbReference type="SUPFAM" id="SSF52218">
    <property type="entry name" value="Flavoproteins"/>
    <property type="match status" value="1"/>
</dbReference>
<dbReference type="Proteomes" id="UP000295063">
    <property type="component" value="Unassembled WGS sequence"/>
</dbReference>
<dbReference type="AlphaFoldDB" id="A0A4R1Q8F7"/>
<dbReference type="EMBL" id="SLUI01000005">
    <property type="protein sequence ID" value="TCL37843.1"/>
    <property type="molecule type" value="Genomic_DNA"/>
</dbReference>
<keyword evidence="2" id="KW-1185">Reference proteome</keyword>
<gene>
    <name evidence="1" type="ORF">EV210_105284</name>
</gene>
<organism evidence="1 2">
    <name type="scientific">Anaerospora hongkongensis</name>
    <dbReference type="NCBI Taxonomy" id="244830"/>
    <lineage>
        <taxon>Bacteria</taxon>
        <taxon>Bacillati</taxon>
        <taxon>Bacillota</taxon>
        <taxon>Negativicutes</taxon>
        <taxon>Selenomonadales</taxon>
        <taxon>Sporomusaceae</taxon>
        <taxon>Anaerospora</taxon>
    </lineage>
</organism>